<name>A0A9W8GJ29_9FUNG</name>
<dbReference type="PANTHER" id="PTHR38248">
    <property type="entry name" value="FUNK1 6"/>
    <property type="match status" value="1"/>
</dbReference>
<feature type="domain" description="Fungal-type protein kinase" evidence="2">
    <location>
        <begin position="127"/>
        <end position="322"/>
    </location>
</feature>
<protein>
    <recommendedName>
        <fullName evidence="2">Fungal-type protein kinase domain-containing protein</fullName>
    </recommendedName>
</protein>
<evidence type="ECO:0000313" key="3">
    <source>
        <dbReference type="EMBL" id="KAJ2687962.1"/>
    </source>
</evidence>
<evidence type="ECO:0000256" key="1">
    <source>
        <dbReference type="SAM" id="MobiDB-lite"/>
    </source>
</evidence>
<feature type="region of interest" description="Disordered" evidence="1">
    <location>
        <begin position="581"/>
        <end position="605"/>
    </location>
</feature>
<dbReference type="InterPro" id="IPR011009">
    <property type="entry name" value="Kinase-like_dom_sf"/>
</dbReference>
<evidence type="ECO:0000313" key="4">
    <source>
        <dbReference type="Proteomes" id="UP001151516"/>
    </source>
</evidence>
<accession>A0A9W8GJ29</accession>
<sequence length="605" mass="66943">MCSPNRFYLPYQISQSSAFKDYESAVGDMFGLKSKDFRAILGKALVTGEAPPEKAYVRQLLSVVQFMDVCAKRKSSKQKPQMVYNARDCQDVSPDDTKLRPDVVFSFPTIGTATFREAYLFLEGKKHRSGSDIASKVLTQLADYVLALWECQPTRTFVPILFLHKSELDLFVFTRKGYFRASIGTVLLTEHCDREIMSTRISQSLQHLWFLLTLPANRFGFLFNSPAIPVNLKIDTSAIPTTVEETGNLGDDSVHVEAPIARPVSIVGRCSYLFNAKYGGESAVLKLTWTRTGRLPEGAVYRVLEHHSVSNIPKIFKSGVIVRDFAGYRLEFLVMEHCGTPMVTHVQGMSMGYMSMFLVDKLVKNSIVCVSTTLTEALAANVLHRDVSADSITIKDGTAYVICWGYAKLISPPTDLDLRAETAKYWCFDWDKALKPTLAKDQSIGPALYVSSRLLLQAATRGIYDDLESLLYVTLDTLSNRPRGGKPNEQPVGFAFLNSPSMAMARLACTQSDSRISGYSSKAISGISTNLKMSQFAKPTAPVPKIKEGNSKVTASNTRGLGKENVKTVRKPIAISRSSSLDVYKRVSGGKSKTNSQQPAKRAKK</sequence>
<reference evidence="3" key="1">
    <citation type="submission" date="2022-07" db="EMBL/GenBank/DDBJ databases">
        <title>Phylogenomic reconstructions and comparative analyses of Kickxellomycotina fungi.</title>
        <authorList>
            <person name="Reynolds N.K."/>
            <person name="Stajich J.E."/>
            <person name="Barry K."/>
            <person name="Grigoriev I.V."/>
            <person name="Crous P."/>
            <person name="Smith M.E."/>
        </authorList>
    </citation>
    <scope>NUCLEOTIDE SEQUENCE</scope>
    <source>
        <strain evidence="3">CBS 109367</strain>
    </source>
</reference>
<dbReference type="Proteomes" id="UP001151516">
    <property type="component" value="Unassembled WGS sequence"/>
</dbReference>
<comment type="caution">
    <text evidence="3">The sequence shown here is derived from an EMBL/GenBank/DDBJ whole genome shotgun (WGS) entry which is preliminary data.</text>
</comment>
<dbReference type="PANTHER" id="PTHR38248:SF2">
    <property type="entry name" value="FUNK1 11"/>
    <property type="match status" value="1"/>
</dbReference>
<dbReference type="AlphaFoldDB" id="A0A9W8GJ29"/>
<proteinExistence type="predicted"/>
<dbReference type="SUPFAM" id="SSF56112">
    <property type="entry name" value="Protein kinase-like (PK-like)"/>
    <property type="match status" value="1"/>
</dbReference>
<evidence type="ECO:0000259" key="2">
    <source>
        <dbReference type="Pfam" id="PF17667"/>
    </source>
</evidence>
<organism evidence="3 4">
    <name type="scientific">Coemansia spiralis</name>
    <dbReference type="NCBI Taxonomy" id="417178"/>
    <lineage>
        <taxon>Eukaryota</taxon>
        <taxon>Fungi</taxon>
        <taxon>Fungi incertae sedis</taxon>
        <taxon>Zoopagomycota</taxon>
        <taxon>Kickxellomycotina</taxon>
        <taxon>Kickxellomycetes</taxon>
        <taxon>Kickxellales</taxon>
        <taxon>Kickxellaceae</taxon>
        <taxon>Coemansia</taxon>
    </lineage>
</organism>
<dbReference type="Pfam" id="PF17667">
    <property type="entry name" value="Pkinase_fungal"/>
    <property type="match status" value="1"/>
</dbReference>
<keyword evidence="4" id="KW-1185">Reference proteome</keyword>
<dbReference type="InterPro" id="IPR040976">
    <property type="entry name" value="Pkinase_fungal"/>
</dbReference>
<dbReference type="OrthoDB" id="5592585at2759"/>
<dbReference type="EMBL" id="JANBTX010000058">
    <property type="protein sequence ID" value="KAJ2687962.1"/>
    <property type="molecule type" value="Genomic_DNA"/>
</dbReference>
<feature type="region of interest" description="Disordered" evidence="1">
    <location>
        <begin position="542"/>
        <end position="565"/>
    </location>
</feature>
<gene>
    <name evidence="3" type="ORF">IWW39_002577</name>
</gene>